<feature type="transmembrane region" description="Helical" evidence="7">
    <location>
        <begin position="244"/>
        <end position="266"/>
    </location>
</feature>
<dbReference type="Pfam" id="PF00664">
    <property type="entry name" value="ABC_membrane"/>
    <property type="match status" value="1"/>
</dbReference>
<feature type="transmembrane region" description="Helical" evidence="7">
    <location>
        <begin position="94"/>
        <end position="118"/>
    </location>
</feature>
<dbReference type="SMART" id="SM00382">
    <property type="entry name" value="AAA"/>
    <property type="match status" value="1"/>
</dbReference>
<evidence type="ECO:0000256" key="7">
    <source>
        <dbReference type="SAM" id="Phobius"/>
    </source>
</evidence>
<dbReference type="PANTHER" id="PTHR43394:SF1">
    <property type="entry name" value="ATP-BINDING CASSETTE SUB-FAMILY B MEMBER 10, MITOCHONDRIAL"/>
    <property type="match status" value="1"/>
</dbReference>
<evidence type="ECO:0000256" key="4">
    <source>
        <dbReference type="ARBA" id="ARBA00022840"/>
    </source>
</evidence>
<dbReference type="SUPFAM" id="SSF90123">
    <property type="entry name" value="ABC transporter transmembrane region"/>
    <property type="match status" value="1"/>
</dbReference>
<feature type="transmembrane region" description="Helical" evidence="7">
    <location>
        <begin position="23"/>
        <end position="41"/>
    </location>
</feature>
<feature type="domain" description="ABC transmembrane type-1" evidence="9">
    <location>
        <begin position="1"/>
        <end position="267"/>
    </location>
</feature>
<keyword evidence="2 7" id="KW-0812">Transmembrane</keyword>
<dbReference type="InterPro" id="IPR039421">
    <property type="entry name" value="Type_1_exporter"/>
</dbReference>
<feature type="transmembrane region" description="Helical" evidence="7">
    <location>
        <begin position="197"/>
        <end position="224"/>
    </location>
</feature>
<keyword evidence="3" id="KW-0547">Nucleotide-binding</keyword>
<dbReference type="Pfam" id="PF00005">
    <property type="entry name" value="ABC_tran"/>
    <property type="match status" value="1"/>
</dbReference>
<dbReference type="PROSITE" id="PS50893">
    <property type="entry name" value="ABC_TRANSPORTER_2"/>
    <property type="match status" value="1"/>
</dbReference>
<evidence type="ECO:0000256" key="1">
    <source>
        <dbReference type="ARBA" id="ARBA00004651"/>
    </source>
</evidence>
<evidence type="ECO:0000256" key="6">
    <source>
        <dbReference type="ARBA" id="ARBA00023136"/>
    </source>
</evidence>
<dbReference type="EMBL" id="BRVO01000001">
    <property type="protein sequence ID" value="GLB48995.1"/>
    <property type="molecule type" value="Genomic_DNA"/>
</dbReference>
<evidence type="ECO:0000256" key="5">
    <source>
        <dbReference type="ARBA" id="ARBA00022989"/>
    </source>
</evidence>
<dbReference type="GO" id="GO:0005524">
    <property type="term" value="F:ATP binding"/>
    <property type="evidence" value="ECO:0007669"/>
    <property type="project" value="UniProtKB-KW"/>
</dbReference>
<evidence type="ECO:0000259" key="9">
    <source>
        <dbReference type="PROSITE" id="PS50929"/>
    </source>
</evidence>
<accession>A0ABQ5MIW0</accession>
<evidence type="ECO:0000256" key="3">
    <source>
        <dbReference type="ARBA" id="ARBA00022741"/>
    </source>
</evidence>
<dbReference type="InterPro" id="IPR036640">
    <property type="entry name" value="ABC1_TM_sf"/>
</dbReference>
<dbReference type="InterPro" id="IPR011527">
    <property type="entry name" value="ABC1_TM_dom"/>
</dbReference>
<evidence type="ECO:0000313" key="10">
    <source>
        <dbReference type="EMBL" id="GLB48995.1"/>
    </source>
</evidence>
<feature type="domain" description="ABC transporter" evidence="8">
    <location>
        <begin position="298"/>
        <end position="530"/>
    </location>
</feature>
<name>A0ABQ5MIW0_9FLAO</name>
<sequence length="539" mass="59662">MWIPKIIGNGIDDFTNNQFNSDALLKMFGIVVVVIFIFTYLQSILQTYTSEKVARDLRTRLSNKISNQSHAFVQSANPSKLLTNFTSDIDSIKLFVSQAVVSITSSSFVIIGGCVLLLTIDWKLALTVIAIIPIIGVAFYLVLKKVKVLFTESREVIDKLNNIISESIIGAALIRVINAQQLEYYKFMQMNDKAKNLGISIVTLFASLIPIIILVANLANLTILTLGGHYVIEDDMTLGDFAAFRSYLALLIFPILVIGFMSNIIAQATASYSRIKDVLEAEDTEYSGTKTDDLTGEISVQNIHLSFEQKPVLKDVSFTIEPGQRTAIIGPTAAGKTQLLNILTGLLLPDSGSVLYNNAPMEAFETNAFFKQVGLVFQDSVMFNMSIRENISFSNDVSDADLEKAIITADLAGFIKDLPQGLDTDVSERGTTLSGGQKQRIMLARALAQNPKILFLDDFTARVDTKTEQTIWKNLRTYYPDITLLSVTQKINAVKDYDTILLLMEGELLASGKHEDLLQSSPEYVQIFNSQQSTSTYEL</sequence>
<dbReference type="PROSITE" id="PS00211">
    <property type="entry name" value="ABC_TRANSPORTER_1"/>
    <property type="match status" value="1"/>
</dbReference>
<reference evidence="10" key="1">
    <citation type="submission" date="2022-07" db="EMBL/GenBank/DDBJ databases">
        <title>Taxonomy of Novel Oxalotrophic and Methylotrophic Bacteria.</title>
        <authorList>
            <person name="Sahin N."/>
            <person name="Tani A."/>
        </authorList>
    </citation>
    <scope>NUCLEOTIDE SEQUENCE</scope>
    <source>
        <strain evidence="10">Y10</strain>
    </source>
</reference>
<proteinExistence type="predicted"/>
<dbReference type="Gene3D" id="1.20.1560.10">
    <property type="entry name" value="ABC transporter type 1, transmembrane domain"/>
    <property type="match status" value="1"/>
</dbReference>
<keyword evidence="6 7" id="KW-0472">Membrane</keyword>
<dbReference type="InterPro" id="IPR027417">
    <property type="entry name" value="P-loop_NTPase"/>
</dbReference>
<dbReference type="CDD" id="cd18548">
    <property type="entry name" value="ABC_6TM_Tm287_like"/>
    <property type="match status" value="1"/>
</dbReference>
<keyword evidence="11" id="KW-1185">Reference proteome</keyword>
<dbReference type="Gene3D" id="3.40.50.300">
    <property type="entry name" value="P-loop containing nucleotide triphosphate hydrolases"/>
    <property type="match status" value="1"/>
</dbReference>
<dbReference type="SUPFAM" id="SSF52540">
    <property type="entry name" value="P-loop containing nucleoside triphosphate hydrolases"/>
    <property type="match status" value="1"/>
</dbReference>
<evidence type="ECO:0000259" key="8">
    <source>
        <dbReference type="PROSITE" id="PS50893"/>
    </source>
</evidence>
<feature type="transmembrane region" description="Helical" evidence="7">
    <location>
        <begin position="124"/>
        <end position="143"/>
    </location>
</feature>
<gene>
    <name evidence="10" type="ORF">Y10_13630</name>
</gene>
<dbReference type="InterPro" id="IPR003593">
    <property type="entry name" value="AAA+_ATPase"/>
</dbReference>
<dbReference type="InterPro" id="IPR003439">
    <property type="entry name" value="ABC_transporter-like_ATP-bd"/>
</dbReference>
<evidence type="ECO:0000256" key="2">
    <source>
        <dbReference type="ARBA" id="ARBA00022692"/>
    </source>
</evidence>
<keyword evidence="4 10" id="KW-0067">ATP-binding</keyword>
<dbReference type="PROSITE" id="PS50929">
    <property type="entry name" value="ABC_TM1F"/>
    <property type="match status" value="1"/>
</dbReference>
<dbReference type="InterPro" id="IPR017871">
    <property type="entry name" value="ABC_transporter-like_CS"/>
</dbReference>
<comment type="subcellular location">
    <subcellularLocation>
        <location evidence="1">Cell membrane</location>
        <topology evidence="1">Multi-pass membrane protein</topology>
    </subcellularLocation>
</comment>
<dbReference type="PANTHER" id="PTHR43394">
    <property type="entry name" value="ATP-DEPENDENT PERMEASE MDL1, MITOCHONDRIAL"/>
    <property type="match status" value="1"/>
</dbReference>
<dbReference type="Proteomes" id="UP001143543">
    <property type="component" value="Unassembled WGS sequence"/>
</dbReference>
<comment type="caution">
    <text evidence="10">The sequence shown here is derived from an EMBL/GenBank/DDBJ whole genome shotgun (WGS) entry which is preliminary data.</text>
</comment>
<evidence type="ECO:0000313" key="11">
    <source>
        <dbReference type="Proteomes" id="UP001143543"/>
    </source>
</evidence>
<keyword evidence="5 7" id="KW-1133">Transmembrane helix</keyword>
<organism evidence="10 11">
    <name type="scientific">Neptunitalea lumnitzerae</name>
    <dbReference type="NCBI Taxonomy" id="2965509"/>
    <lineage>
        <taxon>Bacteria</taxon>
        <taxon>Pseudomonadati</taxon>
        <taxon>Bacteroidota</taxon>
        <taxon>Flavobacteriia</taxon>
        <taxon>Flavobacteriales</taxon>
        <taxon>Flavobacteriaceae</taxon>
        <taxon>Neptunitalea</taxon>
    </lineage>
</organism>
<protein>
    <submittedName>
        <fullName evidence="10">ABC transporter ATP-binding protein</fullName>
    </submittedName>
</protein>